<name>A0A2H5QIA1_CITUN</name>
<evidence type="ECO:0000313" key="1">
    <source>
        <dbReference type="EMBL" id="GAY64356.1"/>
    </source>
</evidence>
<protein>
    <recommendedName>
        <fullName evidence="3">Leucine-rich repeat-containing N-terminal plant-type domain-containing protein</fullName>
    </recommendedName>
</protein>
<comment type="caution">
    <text evidence="1">The sequence shown here is derived from an EMBL/GenBank/DDBJ whole genome shotgun (WGS) entry which is preliminary data.</text>
</comment>
<proteinExistence type="predicted"/>
<dbReference type="InterPro" id="IPR001611">
    <property type="entry name" value="Leu-rich_rpt"/>
</dbReference>
<dbReference type="Proteomes" id="UP000236630">
    <property type="component" value="Unassembled WGS sequence"/>
</dbReference>
<sequence length="162" mass="17803">MLCNNLSHNSYYNLVELKKPNLGNLVKKLINLKELALGGVTISTPIPHSLANQSSLTFSSLSGYELRGIIPSLLGDLTKLIYLLGNIRSLEGLDIFECKFSSQIPSSLGNLAQLKFLDFSHNNFSGPIDLEMFLVNFKHLEHLSLSSNSLSLFTKATSNTTS</sequence>
<dbReference type="InterPro" id="IPR052595">
    <property type="entry name" value="LRRC69/RLP"/>
</dbReference>
<reference evidence="1 2" key="1">
    <citation type="journal article" date="2017" name="Front. Genet.">
        <title>Draft sequencing of the heterozygous diploid genome of Satsuma (Citrus unshiu Marc.) using a hybrid assembly approach.</title>
        <authorList>
            <person name="Shimizu T."/>
            <person name="Tanizawa Y."/>
            <person name="Mochizuki T."/>
            <person name="Nagasaki H."/>
            <person name="Yoshioka T."/>
            <person name="Toyoda A."/>
            <person name="Fujiyama A."/>
            <person name="Kaminuma E."/>
            <person name="Nakamura Y."/>
        </authorList>
    </citation>
    <scope>NUCLEOTIDE SEQUENCE [LARGE SCALE GENOMIC DNA]</scope>
    <source>
        <strain evidence="2">cv. Miyagawa wase</strain>
    </source>
</reference>
<gene>
    <name evidence="1" type="ORF">CUMW_232890</name>
</gene>
<evidence type="ECO:0008006" key="3">
    <source>
        <dbReference type="Google" id="ProtNLM"/>
    </source>
</evidence>
<accession>A0A2H5QIA1</accession>
<dbReference type="Gene3D" id="3.80.10.10">
    <property type="entry name" value="Ribonuclease Inhibitor"/>
    <property type="match status" value="2"/>
</dbReference>
<dbReference type="Pfam" id="PF00560">
    <property type="entry name" value="LRR_1"/>
    <property type="match status" value="3"/>
</dbReference>
<dbReference type="PANTHER" id="PTHR48057:SF7">
    <property type="entry name" value="LEUCINE-RICH REPEAT SERINE_THREONINE-PROTEIN KINASE 1"/>
    <property type="match status" value="1"/>
</dbReference>
<evidence type="ECO:0000313" key="2">
    <source>
        <dbReference type="Proteomes" id="UP000236630"/>
    </source>
</evidence>
<dbReference type="EMBL" id="BDQV01000404">
    <property type="protein sequence ID" value="GAY64356.1"/>
    <property type="molecule type" value="Genomic_DNA"/>
</dbReference>
<organism evidence="1 2">
    <name type="scientific">Citrus unshiu</name>
    <name type="common">Satsuma mandarin</name>
    <name type="synonym">Citrus nobilis var. unshiu</name>
    <dbReference type="NCBI Taxonomy" id="55188"/>
    <lineage>
        <taxon>Eukaryota</taxon>
        <taxon>Viridiplantae</taxon>
        <taxon>Streptophyta</taxon>
        <taxon>Embryophyta</taxon>
        <taxon>Tracheophyta</taxon>
        <taxon>Spermatophyta</taxon>
        <taxon>Magnoliopsida</taxon>
        <taxon>eudicotyledons</taxon>
        <taxon>Gunneridae</taxon>
        <taxon>Pentapetalae</taxon>
        <taxon>rosids</taxon>
        <taxon>malvids</taxon>
        <taxon>Sapindales</taxon>
        <taxon>Rutaceae</taxon>
        <taxon>Aurantioideae</taxon>
        <taxon>Citrus</taxon>
    </lineage>
</organism>
<dbReference type="STRING" id="55188.A0A2H5QIA1"/>
<dbReference type="InterPro" id="IPR032675">
    <property type="entry name" value="LRR_dom_sf"/>
</dbReference>
<dbReference type="PANTHER" id="PTHR48057">
    <property type="entry name" value="LEUCINE-RICH REPEAT SERINE/THREONINE-PROTEIN KINASE 1"/>
    <property type="match status" value="1"/>
</dbReference>
<dbReference type="SUPFAM" id="SSF52058">
    <property type="entry name" value="L domain-like"/>
    <property type="match status" value="1"/>
</dbReference>
<keyword evidence="2" id="KW-1185">Reference proteome</keyword>
<dbReference type="AlphaFoldDB" id="A0A2H5QIA1"/>